<dbReference type="PANTHER" id="PTHR11260">
    <property type="entry name" value="GLUTATHIONE S-TRANSFERASE, GST, SUPERFAMILY, GST DOMAIN CONTAINING"/>
    <property type="match status" value="1"/>
</dbReference>
<evidence type="ECO:0000256" key="3">
    <source>
        <dbReference type="ARBA" id="ARBA00047960"/>
    </source>
</evidence>
<evidence type="ECO:0000313" key="7">
    <source>
        <dbReference type="EnsemblPlants" id="TuG1812G0500000275.01.T01"/>
    </source>
</evidence>
<protein>
    <recommendedName>
        <fullName evidence="4">Glutathione S-transferase</fullName>
        <ecNumber evidence="4">2.5.1.18</ecNumber>
    </recommendedName>
</protein>
<feature type="compositionally biased region" description="Basic and acidic residues" evidence="5">
    <location>
        <begin position="122"/>
        <end position="139"/>
    </location>
</feature>
<evidence type="ECO:0000259" key="6">
    <source>
        <dbReference type="PROSITE" id="PS50404"/>
    </source>
</evidence>
<dbReference type="SUPFAM" id="SSF52833">
    <property type="entry name" value="Thioredoxin-like"/>
    <property type="match status" value="1"/>
</dbReference>
<keyword evidence="1 4" id="KW-0808">Transferase</keyword>
<dbReference type="GO" id="GO:0006749">
    <property type="term" value="P:glutathione metabolic process"/>
    <property type="evidence" value="ECO:0007669"/>
    <property type="project" value="TreeGrafter"/>
</dbReference>
<feature type="compositionally biased region" description="Gly residues" evidence="5">
    <location>
        <begin position="140"/>
        <end position="150"/>
    </location>
</feature>
<keyword evidence="8" id="KW-1185">Reference proteome</keyword>
<organism evidence="7 8">
    <name type="scientific">Triticum urartu</name>
    <name type="common">Red wild einkorn</name>
    <name type="synonym">Crithodium urartu</name>
    <dbReference type="NCBI Taxonomy" id="4572"/>
    <lineage>
        <taxon>Eukaryota</taxon>
        <taxon>Viridiplantae</taxon>
        <taxon>Streptophyta</taxon>
        <taxon>Embryophyta</taxon>
        <taxon>Tracheophyta</taxon>
        <taxon>Spermatophyta</taxon>
        <taxon>Magnoliopsida</taxon>
        <taxon>Liliopsida</taxon>
        <taxon>Poales</taxon>
        <taxon>Poaceae</taxon>
        <taxon>BOP clade</taxon>
        <taxon>Pooideae</taxon>
        <taxon>Triticodae</taxon>
        <taxon>Triticeae</taxon>
        <taxon>Triticinae</taxon>
        <taxon>Triticum</taxon>
    </lineage>
</organism>
<dbReference type="Proteomes" id="UP000015106">
    <property type="component" value="Chromosome 5"/>
</dbReference>
<proteinExistence type="inferred from homology"/>
<dbReference type="InterPro" id="IPR045073">
    <property type="entry name" value="Omega/Tau-like"/>
</dbReference>
<reference evidence="7" key="3">
    <citation type="submission" date="2022-06" db="UniProtKB">
        <authorList>
            <consortium name="EnsemblPlants"/>
        </authorList>
    </citation>
    <scope>IDENTIFICATION</scope>
</reference>
<feature type="domain" description="GST N-terminal" evidence="6">
    <location>
        <begin position="6"/>
        <end position="86"/>
    </location>
</feature>
<keyword evidence="4" id="KW-0963">Cytoplasm</keyword>
<dbReference type="CDD" id="cd03058">
    <property type="entry name" value="GST_N_Tau"/>
    <property type="match status" value="1"/>
</dbReference>
<evidence type="ECO:0000313" key="8">
    <source>
        <dbReference type="Proteomes" id="UP000015106"/>
    </source>
</evidence>
<dbReference type="EC" id="2.5.1.18" evidence="4"/>
<dbReference type="Gramene" id="TuG1812G0500000275.01.T01">
    <property type="protein sequence ID" value="TuG1812G0500000275.01.T01"/>
    <property type="gene ID" value="TuG1812G0500000275.01"/>
</dbReference>
<dbReference type="FunFam" id="3.40.30.10:FF:000044">
    <property type="entry name" value="Glutathione S-transferase GSTU6"/>
    <property type="match status" value="1"/>
</dbReference>
<dbReference type="InterPro" id="IPR004045">
    <property type="entry name" value="Glutathione_S-Trfase_N"/>
</dbReference>
<feature type="region of interest" description="Disordered" evidence="5">
    <location>
        <begin position="116"/>
        <end position="179"/>
    </location>
</feature>
<dbReference type="AlphaFoldDB" id="A0A8R7UDM1"/>
<comment type="catalytic activity">
    <reaction evidence="3 4">
        <text>RX + glutathione = an S-substituted glutathione + a halide anion + H(+)</text>
        <dbReference type="Rhea" id="RHEA:16437"/>
        <dbReference type="ChEBI" id="CHEBI:15378"/>
        <dbReference type="ChEBI" id="CHEBI:16042"/>
        <dbReference type="ChEBI" id="CHEBI:17792"/>
        <dbReference type="ChEBI" id="CHEBI:57925"/>
        <dbReference type="ChEBI" id="CHEBI:90779"/>
        <dbReference type="EC" id="2.5.1.18"/>
    </reaction>
</comment>
<reference evidence="7" key="2">
    <citation type="submission" date="2018-03" db="EMBL/GenBank/DDBJ databases">
        <title>The Triticum urartu genome reveals the dynamic nature of wheat genome evolution.</title>
        <authorList>
            <person name="Ling H."/>
            <person name="Ma B."/>
            <person name="Shi X."/>
            <person name="Liu H."/>
            <person name="Dong L."/>
            <person name="Sun H."/>
            <person name="Cao Y."/>
            <person name="Gao Q."/>
            <person name="Zheng S."/>
            <person name="Li Y."/>
            <person name="Yu Y."/>
            <person name="Du H."/>
            <person name="Qi M."/>
            <person name="Li Y."/>
            <person name="Yu H."/>
            <person name="Cui Y."/>
            <person name="Wang N."/>
            <person name="Chen C."/>
            <person name="Wu H."/>
            <person name="Zhao Y."/>
            <person name="Zhang J."/>
            <person name="Li Y."/>
            <person name="Zhou W."/>
            <person name="Zhang B."/>
            <person name="Hu W."/>
            <person name="Eijk M."/>
            <person name="Tang J."/>
            <person name="Witsenboer H."/>
            <person name="Zhao S."/>
            <person name="Li Z."/>
            <person name="Zhang A."/>
            <person name="Wang D."/>
            <person name="Liang C."/>
        </authorList>
    </citation>
    <scope>NUCLEOTIDE SEQUENCE [LARGE SCALE GENOMIC DNA]</scope>
    <source>
        <strain evidence="7">cv. G1812</strain>
    </source>
</reference>
<dbReference type="PANTHER" id="PTHR11260:SF790">
    <property type="entry name" value="GLUTATHIONE S-TRANSFERASE"/>
    <property type="match status" value="1"/>
</dbReference>
<dbReference type="PROSITE" id="PS50404">
    <property type="entry name" value="GST_NTER"/>
    <property type="match status" value="1"/>
</dbReference>
<evidence type="ECO:0000256" key="2">
    <source>
        <dbReference type="ARBA" id="ARBA00025743"/>
    </source>
</evidence>
<dbReference type="Pfam" id="PF02798">
    <property type="entry name" value="GST_N"/>
    <property type="match status" value="1"/>
</dbReference>
<sequence>MAGCGGELKLVGMWASPFVVRVQIALRLKGLSYQYVEEDLQSKSELLLRSNPAHAGQVPVLIHNGKPVCESSVILRYIDEPFSGAGPSLLPADDPYGLRPSRRSLLGRFHRRHAVEGAEPGVESRDGRGEGGGEEEGGRGHGNLGGGAEGFRGQVLQREGLPWSRGRHARRPPWLDARI</sequence>
<name>A0A8R7UDM1_TRIUA</name>
<comment type="subcellular location">
    <subcellularLocation>
        <location evidence="4">Cytoplasm</location>
        <location evidence="4">Cytosol</location>
    </subcellularLocation>
</comment>
<accession>A0A8R7UDM1</accession>
<dbReference type="GO" id="GO:0004364">
    <property type="term" value="F:glutathione transferase activity"/>
    <property type="evidence" value="ECO:0007669"/>
    <property type="project" value="UniProtKB-UniRule"/>
</dbReference>
<evidence type="ECO:0000256" key="1">
    <source>
        <dbReference type="ARBA" id="ARBA00022679"/>
    </source>
</evidence>
<comment type="similarity">
    <text evidence="2">Belongs to the GST superfamily. Tau family.</text>
</comment>
<reference evidence="8" key="1">
    <citation type="journal article" date="2013" name="Nature">
        <title>Draft genome of the wheat A-genome progenitor Triticum urartu.</title>
        <authorList>
            <person name="Ling H.Q."/>
            <person name="Zhao S."/>
            <person name="Liu D."/>
            <person name="Wang J."/>
            <person name="Sun H."/>
            <person name="Zhang C."/>
            <person name="Fan H."/>
            <person name="Li D."/>
            <person name="Dong L."/>
            <person name="Tao Y."/>
            <person name="Gao C."/>
            <person name="Wu H."/>
            <person name="Li Y."/>
            <person name="Cui Y."/>
            <person name="Guo X."/>
            <person name="Zheng S."/>
            <person name="Wang B."/>
            <person name="Yu K."/>
            <person name="Liang Q."/>
            <person name="Yang W."/>
            <person name="Lou X."/>
            <person name="Chen J."/>
            <person name="Feng M."/>
            <person name="Jian J."/>
            <person name="Zhang X."/>
            <person name="Luo G."/>
            <person name="Jiang Y."/>
            <person name="Liu J."/>
            <person name="Wang Z."/>
            <person name="Sha Y."/>
            <person name="Zhang B."/>
            <person name="Wu H."/>
            <person name="Tang D."/>
            <person name="Shen Q."/>
            <person name="Xue P."/>
            <person name="Zou S."/>
            <person name="Wang X."/>
            <person name="Liu X."/>
            <person name="Wang F."/>
            <person name="Yang Y."/>
            <person name="An X."/>
            <person name="Dong Z."/>
            <person name="Zhang K."/>
            <person name="Zhang X."/>
            <person name="Luo M.C."/>
            <person name="Dvorak J."/>
            <person name="Tong Y."/>
            <person name="Wang J."/>
            <person name="Yang H."/>
            <person name="Li Z."/>
            <person name="Wang D."/>
            <person name="Zhang A."/>
            <person name="Wang J."/>
        </authorList>
    </citation>
    <scope>NUCLEOTIDE SEQUENCE</scope>
    <source>
        <strain evidence="8">cv. G1812</strain>
    </source>
</reference>
<dbReference type="Gene3D" id="3.40.30.10">
    <property type="entry name" value="Glutaredoxin"/>
    <property type="match status" value="1"/>
</dbReference>
<evidence type="ECO:0000256" key="4">
    <source>
        <dbReference type="RuleBase" id="RU369102"/>
    </source>
</evidence>
<dbReference type="EnsemblPlants" id="TuG1812G0500000275.01.T01">
    <property type="protein sequence ID" value="TuG1812G0500000275.01.T01"/>
    <property type="gene ID" value="TuG1812G0500000275.01"/>
</dbReference>
<comment type="function">
    <text evidence="4">Is involved in the conjugation of reduced glutathione to a wide number of exogenous and endogenous hydrophobic electrophiles.</text>
</comment>
<dbReference type="InterPro" id="IPR036249">
    <property type="entry name" value="Thioredoxin-like_sf"/>
</dbReference>
<dbReference type="GO" id="GO:0005829">
    <property type="term" value="C:cytosol"/>
    <property type="evidence" value="ECO:0007669"/>
    <property type="project" value="UniProtKB-SubCell"/>
</dbReference>
<evidence type="ECO:0000256" key="5">
    <source>
        <dbReference type="SAM" id="MobiDB-lite"/>
    </source>
</evidence>